<name>A0A834GQW2_RHOSS</name>
<protein>
    <recommendedName>
        <fullName evidence="6">Poly A polymerase head domain-containing protein</fullName>
    </recommendedName>
</protein>
<dbReference type="InterPro" id="IPR043519">
    <property type="entry name" value="NT_sf"/>
</dbReference>
<dbReference type="Proteomes" id="UP000626092">
    <property type="component" value="Unassembled WGS sequence"/>
</dbReference>
<dbReference type="Gene3D" id="3.30.460.10">
    <property type="entry name" value="Beta Polymerase, domain 2"/>
    <property type="match status" value="1"/>
</dbReference>
<organism evidence="7 8">
    <name type="scientific">Rhododendron simsii</name>
    <name type="common">Sims's rhododendron</name>
    <dbReference type="NCBI Taxonomy" id="118357"/>
    <lineage>
        <taxon>Eukaryota</taxon>
        <taxon>Viridiplantae</taxon>
        <taxon>Streptophyta</taxon>
        <taxon>Embryophyta</taxon>
        <taxon>Tracheophyta</taxon>
        <taxon>Spermatophyta</taxon>
        <taxon>Magnoliopsida</taxon>
        <taxon>eudicotyledons</taxon>
        <taxon>Gunneridae</taxon>
        <taxon>Pentapetalae</taxon>
        <taxon>asterids</taxon>
        <taxon>Ericales</taxon>
        <taxon>Ericaceae</taxon>
        <taxon>Ericoideae</taxon>
        <taxon>Rhodoreae</taxon>
        <taxon>Rhododendron</taxon>
    </lineage>
</organism>
<evidence type="ECO:0000313" key="7">
    <source>
        <dbReference type="EMBL" id="KAF7140208.1"/>
    </source>
</evidence>
<accession>A0A834GQW2</accession>
<evidence type="ECO:0000313" key="8">
    <source>
        <dbReference type="Proteomes" id="UP000626092"/>
    </source>
</evidence>
<feature type="domain" description="Poly A polymerase head" evidence="6">
    <location>
        <begin position="107"/>
        <end position="247"/>
    </location>
</feature>
<feature type="region of interest" description="Disordered" evidence="5">
    <location>
        <begin position="1"/>
        <end position="32"/>
    </location>
</feature>
<keyword evidence="2 4" id="KW-0808">Transferase</keyword>
<dbReference type="Pfam" id="PF01743">
    <property type="entry name" value="PolyA_pol"/>
    <property type="match status" value="1"/>
</dbReference>
<evidence type="ECO:0000256" key="2">
    <source>
        <dbReference type="ARBA" id="ARBA00022679"/>
    </source>
</evidence>
<dbReference type="AlphaFoldDB" id="A0A834GQW2"/>
<proteinExistence type="inferred from homology"/>
<evidence type="ECO:0000256" key="1">
    <source>
        <dbReference type="ARBA" id="ARBA00007265"/>
    </source>
</evidence>
<keyword evidence="3 4" id="KW-0694">RNA-binding</keyword>
<dbReference type="GO" id="GO:0052929">
    <property type="term" value="F:ATP:3'-cytidine-cytidine-tRNA adenylyltransferase activity"/>
    <property type="evidence" value="ECO:0007669"/>
    <property type="project" value="TreeGrafter"/>
</dbReference>
<dbReference type="EMBL" id="WJXA01000006">
    <property type="protein sequence ID" value="KAF7140208.1"/>
    <property type="molecule type" value="Genomic_DNA"/>
</dbReference>
<dbReference type="GO" id="GO:0003723">
    <property type="term" value="F:RNA binding"/>
    <property type="evidence" value="ECO:0007669"/>
    <property type="project" value="UniProtKB-KW"/>
</dbReference>
<comment type="similarity">
    <text evidence="1 4">Belongs to the tRNA nucleotidyltransferase/poly(A) polymerase family.</text>
</comment>
<dbReference type="GO" id="GO:0052927">
    <property type="term" value="F:CC tRNA cytidylyltransferase activity"/>
    <property type="evidence" value="ECO:0007669"/>
    <property type="project" value="TreeGrafter"/>
</dbReference>
<evidence type="ECO:0000256" key="3">
    <source>
        <dbReference type="ARBA" id="ARBA00022884"/>
    </source>
</evidence>
<dbReference type="GO" id="GO:0001680">
    <property type="term" value="P:tRNA 3'-terminal CCA addition"/>
    <property type="evidence" value="ECO:0007669"/>
    <property type="project" value="UniProtKB-ARBA"/>
</dbReference>
<sequence>MAMTASAEGGNSSQLGIPELGPNPASEARGDVLLGPPVSFGPWTCKEPIHVGLPEEEEAMCLPLKATPPPSYPSQVRDKIVLMDNERLLFDFLLQVTRHSDLDTEIRIAGGWVRDKLLDRQRASNRIEVVVDNMNGRKFCEEVNLLLPFHGLRVEKITVIQKKSKTFRFLSSERVRMSLFGMCVDFVELRSKHYFMRKGLLLSAGGKYEVDASLRDFTINSLFYNVNTNSVEDFTGKGMRDLKSGKIMTPLNPKKTFYYDPVRVFRAIRLATSLGFELDEELRAAAIDSDVKTAINHVMWRRSIGYEVYVMFSSAKDNTLVEALRMICAMGLFWEVFNVVPSDFGMSPTSDVVCVAYMEDAWRLMQRVGLSAFETLEEKRLALYAALLLPLCDSRFTGGPVINRRFTGQVVIRFLFQKSLRLKSSEGEKVGALNWYTPKFSALFPQFLAIADQKPPPADYSCDGGDLRTSSSLRVKSGKILRKIGDLRRVLVLLSTLLYQSTDEATAATCSLEERSLNIFHKVEGLIEKMCLENIWKEKPLLNGTDLMDMFYVARGPLIGRMKKKVLQFQLAHPLATAEDCRNWMEKEYPLRVRKRSSS</sequence>
<gene>
    <name evidence="7" type="ORF">RHSIM_Rhsim06G0031300</name>
</gene>
<reference evidence="7" key="1">
    <citation type="submission" date="2019-11" db="EMBL/GenBank/DDBJ databases">
        <authorList>
            <person name="Liu Y."/>
            <person name="Hou J."/>
            <person name="Li T.-Q."/>
            <person name="Guan C.-H."/>
            <person name="Wu X."/>
            <person name="Wu H.-Z."/>
            <person name="Ling F."/>
            <person name="Zhang R."/>
            <person name="Shi X.-G."/>
            <person name="Ren J.-P."/>
            <person name="Chen E.-F."/>
            <person name="Sun J.-M."/>
        </authorList>
    </citation>
    <scope>NUCLEOTIDE SEQUENCE</scope>
    <source>
        <strain evidence="7">Adult_tree_wgs_1</strain>
        <tissue evidence="7">Leaves</tissue>
    </source>
</reference>
<evidence type="ECO:0000256" key="5">
    <source>
        <dbReference type="SAM" id="MobiDB-lite"/>
    </source>
</evidence>
<dbReference type="OrthoDB" id="445712at2759"/>
<dbReference type="PANTHER" id="PTHR13734">
    <property type="entry name" value="TRNA-NUCLEOTIDYLTRANSFERASE"/>
    <property type="match status" value="1"/>
</dbReference>
<keyword evidence="8" id="KW-1185">Reference proteome</keyword>
<dbReference type="SUPFAM" id="SSF81891">
    <property type="entry name" value="Poly A polymerase C-terminal region-like"/>
    <property type="match status" value="1"/>
</dbReference>
<comment type="caution">
    <text evidence="7">The sequence shown here is derived from an EMBL/GenBank/DDBJ whole genome shotgun (WGS) entry which is preliminary data.</text>
</comment>
<dbReference type="SUPFAM" id="SSF81301">
    <property type="entry name" value="Nucleotidyltransferase"/>
    <property type="match status" value="1"/>
</dbReference>
<dbReference type="InterPro" id="IPR002646">
    <property type="entry name" value="PolA_pol_head_dom"/>
</dbReference>
<evidence type="ECO:0000259" key="6">
    <source>
        <dbReference type="Pfam" id="PF01743"/>
    </source>
</evidence>
<dbReference type="PANTHER" id="PTHR13734:SF5">
    <property type="entry name" value="CCA TRNA NUCLEOTIDYLTRANSFERASE, MITOCHONDRIAL"/>
    <property type="match status" value="1"/>
</dbReference>
<dbReference type="Gene3D" id="1.10.3090.10">
    <property type="entry name" value="cca-adding enzyme, domain 2"/>
    <property type="match status" value="1"/>
</dbReference>
<evidence type="ECO:0000256" key="4">
    <source>
        <dbReference type="RuleBase" id="RU003953"/>
    </source>
</evidence>